<keyword evidence="8 10" id="KW-0472">Membrane</keyword>
<keyword evidence="3 10" id="KW-1003">Cell membrane</keyword>
<dbReference type="Proteomes" id="UP000199529">
    <property type="component" value="Unassembled WGS sequence"/>
</dbReference>
<keyword evidence="4 10" id="KW-0812">Transmembrane</keyword>
<dbReference type="EMBL" id="FNOK01000037">
    <property type="protein sequence ID" value="SDY85439.1"/>
    <property type="molecule type" value="Genomic_DNA"/>
</dbReference>
<evidence type="ECO:0000256" key="6">
    <source>
        <dbReference type="ARBA" id="ARBA00023053"/>
    </source>
</evidence>
<evidence type="ECO:0000313" key="12">
    <source>
        <dbReference type="EMBL" id="SDY85439.1"/>
    </source>
</evidence>
<evidence type="ECO:0000256" key="5">
    <source>
        <dbReference type="ARBA" id="ARBA00022989"/>
    </source>
</evidence>
<dbReference type="InterPro" id="IPR006153">
    <property type="entry name" value="Cation/H_exchanger_TM"/>
</dbReference>
<evidence type="ECO:0000256" key="3">
    <source>
        <dbReference type="ARBA" id="ARBA00022475"/>
    </source>
</evidence>
<evidence type="ECO:0000256" key="1">
    <source>
        <dbReference type="ARBA" id="ARBA00004651"/>
    </source>
</evidence>
<accession>A0A1H3NB59</accession>
<keyword evidence="9 10" id="KW-0739">Sodium transport</keyword>
<dbReference type="STRING" id="418495.SAMN05216215_103721"/>
<dbReference type="Gene3D" id="6.10.140.1330">
    <property type="match status" value="1"/>
</dbReference>
<organism evidence="12 13">
    <name type="scientific">Saccharopolyspora shandongensis</name>
    <dbReference type="NCBI Taxonomy" id="418495"/>
    <lineage>
        <taxon>Bacteria</taxon>
        <taxon>Bacillati</taxon>
        <taxon>Actinomycetota</taxon>
        <taxon>Actinomycetes</taxon>
        <taxon>Pseudonocardiales</taxon>
        <taxon>Pseudonocardiaceae</taxon>
        <taxon>Saccharopolyspora</taxon>
    </lineage>
</organism>
<feature type="transmembrane region" description="Helical" evidence="10">
    <location>
        <begin position="238"/>
        <end position="256"/>
    </location>
</feature>
<feature type="transmembrane region" description="Helical" evidence="10">
    <location>
        <begin position="201"/>
        <end position="226"/>
    </location>
</feature>
<dbReference type="GO" id="GO:0015386">
    <property type="term" value="F:potassium:proton antiporter activity"/>
    <property type="evidence" value="ECO:0007669"/>
    <property type="project" value="TreeGrafter"/>
</dbReference>
<keyword evidence="6 10" id="KW-0915">Sodium</keyword>
<feature type="transmembrane region" description="Helical" evidence="10">
    <location>
        <begin position="54"/>
        <end position="74"/>
    </location>
</feature>
<dbReference type="GO" id="GO:0051453">
    <property type="term" value="P:regulation of intracellular pH"/>
    <property type="evidence" value="ECO:0007669"/>
    <property type="project" value="TreeGrafter"/>
</dbReference>
<comment type="subcellular location">
    <subcellularLocation>
        <location evidence="1 10">Cell membrane</location>
        <topology evidence="1 10">Multi-pass membrane protein</topology>
    </subcellularLocation>
</comment>
<evidence type="ECO:0000256" key="10">
    <source>
        <dbReference type="RuleBase" id="RU366002"/>
    </source>
</evidence>
<evidence type="ECO:0000313" key="13">
    <source>
        <dbReference type="Proteomes" id="UP000199529"/>
    </source>
</evidence>
<feature type="transmembrane region" description="Helical" evidence="10">
    <location>
        <begin position="329"/>
        <end position="352"/>
    </location>
</feature>
<dbReference type="InterPro" id="IPR004705">
    <property type="entry name" value="Cation/H_exchanger_CPA1_bac"/>
</dbReference>
<dbReference type="GO" id="GO:0098719">
    <property type="term" value="P:sodium ion import across plasma membrane"/>
    <property type="evidence" value="ECO:0007669"/>
    <property type="project" value="TreeGrafter"/>
</dbReference>
<keyword evidence="7 10" id="KW-0406">Ion transport</keyword>
<dbReference type="Pfam" id="PF00999">
    <property type="entry name" value="Na_H_Exchanger"/>
    <property type="match status" value="1"/>
</dbReference>
<keyword evidence="5 10" id="KW-1133">Transmembrane helix</keyword>
<evidence type="ECO:0000256" key="8">
    <source>
        <dbReference type="ARBA" id="ARBA00023136"/>
    </source>
</evidence>
<comment type="function">
    <text evidence="10">Na(+)/H(+) antiporter that extrudes sodium in exchange for external protons.</text>
</comment>
<evidence type="ECO:0000256" key="2">
    <source>
        <dbReference type="ARBA" id="ARBA00022448"/>
    </source>
</evidence>
<gene>
    <name evidence="12" type="ORF">SAMN05216215_103721</name>
</gene>
<feature type="transmembrane region" description="Helical" evidence="10">
    <location>
        <begin position="23"/>
        <end position="47"/>
    </location>
</feature>
<protein>
    <submittedName>
        <fullName evidence="12">Sodium/proton antiporter, CPA1 family</fullName>
    </submittedName>
</protein>
<feature type="transmembrane region" description="Helical" evidence="10">
    <location>
        <begin position="405"/>
        <end position="426"/>
    </location>
</feature>
<dbReference type="GO" id="GO:0015385">
    <property type="term" value="F:sodium:proton antiporter activity"/>
    <property type="evidence" value="ECO:0007669"/>
    <property type="project" value="InterPro"/>
</dbReference>
<dbReference type="AlphaFoldDB" id="A0A1H3NB59"/>
<dbReference type="InterPro" id="IPR018422">
    <property type="entry name" value="Cation/H_exchanger_CPA1"/>
</dbReference>
<keyword evidence="10" id="KW-0050">Antiport</keyword>
<dbReference type="GO" id="GO:0005886">
    <property type="term" value="C:plasma membrane"/>
    <property type="evidence" value="ECO:0007669"/>
    <property type="project" value="UniProtKB-SubCell"/>
</dbReference>
<feature type="domain" description="Cation/H+ exchanger transmembrane" evidence="11">
    <location>
        <begin position="40"/>
        <end position="430"/>
    </location>
</feature>
<keyword evidence="2 10" id="KW-0813">Transport</keyword>
<dbReference type="NCBIfam" id="TIGR00831">
    <property type="entry name" value="a_cpa1"/>
    <property type="match status" value="1"/>
</dbReference>
<dbReference type="RefSeq" id="WP_245761491.1">
    <property type="nucleotide sequence ID" value="NZ_FNOK01000037.1"/>
</dbReference>
<feature type="transmembrane region" description="Helical" evidence="10">
    <location>
        <begin position="289"/>
        <end position="309"/>
    </location>
</feature>
<evidence type="ECO:0000256" key="4">
    <source>
        <dbReference type="ARBA" id="ARBA00022692"/>
    </source>
</evidence>
<evidence type="ECO:0000256" key="9">
    <source>
        <dbReference type="ARBA" id="ARBA00023201"/>
    </source>
</evidence>
<comment type="similarity">
    <text evidence="10">Belongs to the monovalent cation:proton antiporter 1 (CPA1) transporter (TC 2.A.36) family.</text>
</comment>
<proteinExistence type="inferred from homology"/>
<feature type="transmembrane region" description="Helical" evidence="10">
    <location>
        <begin position="262"/>
        <end position="282"/>
    </location>
</feature>
<name>A0A1H3NB59_9PSEU</name>
<feature type="transmembrane region" description="Helical" evidence="10">
    <location>
        <begin position="373"/>
        <end position="393"/>
    </location>
</feature>
<sequence>MFDSAACVFPWVQKWDFGYVRRVGVAVGAEILIGGLLVSVAALAALARVLSIPYPIVLVLGGAAIGFVPGLPHVELDPEVVLVVFLPPLLYWAALSANFRDMRENLRGLTLSSVGLVLATMAAVAAVTHALVPGLSWPAAFALGAILSPTDPLAAGLVMRRLGVPRRLVSAVEGEGLFNDATALVAYRVAVAAIVGESFSLGRAGLVFVAGAVGGIAIGLVVGWLIMAVRRRTTDAQVSLTISLLSGYAAFIPANALDASGVLAAVTTGMYVGIRGVPVLPAPTRLQGVMVWDILTFLINAVLFVFIGLQLPSAVEGLAGHTITALVSYALSAAGVVILVRLAWFFVVPYIIRAIDRRQSQRARRVGARYRLVLAWSGMRGSVSLAAALALPLTTEAGAPFGPRGLIIFLTFAVIFATLVVQGLSLPALIRLLRISDDGAEEREELRARLAATHAALAHLDELAGQEWTHEDSVDRLRRAYEYRKRRLGVRTGKISDEGYEDQSLAYQQMVRAVLEVQRVTVLNLRNEGEISNEVMTRIVREFDLEETRLEI</sequence>
<feature type="transmembrane region" description="Helical" evidence="10">
    <location>
        <begin position="111"/>
        <end position="131"/>
    </location>
</feature>
<feature type="transmembrane region" description="Helical" evidence="10">
    <location>
        <begin position="80"/>
        <end position="99"/>
    </location>
</feature>
<reference evidence="13" key="1">
    <citation type="submission" date="2016-10" db="EMBL/GenBank/DDBJ databases">
        <authorList>
            <person name="Varghese N."/>
            <person name="Submissions S."/>
        </authorList>
    </citation>
    <scope>NUCLEOTIDE SEQUENCE [LARGE SCALE GENOMIC DNA]</scope>
    <source>
        <strain evidence="13">CGMCC 4.3530</strain>
    </source>
</reference>
<dbReference type="PANTHER" id="PTHR10110:SF86">
    <property type="entry name" value="SODIUM_HYDROGEN EXCHANGER 7"/>
    <property type="match status" value="1"/>
</dbReference>
<dbReference type="PANTHER" id="PTHR10110">
    <property type="entry name" value="SODIUM/HYDROGEN EXCHANGER"/>
    <property type="match status" value="1"/>
</dbReference>
<keyword evidence="13" id="KW-1185">Reference proteome</keyword>
<evidence type="ECO:0000256" key="7">
    <source>
        <dbReference type="ARBA" id="ARBA00023065"/>
    </source>
</evidence>
<evidence type="ECO:0000259" key="11">
    <source>
        <dbReference type="Pfam" id="PF00999"/>
    </source>
</evidence>